<dbReference type="EMBL" id="JBAMMX010000028">
    <property type="protein sequence ID" value="KAK6912284.1"/>
    <property type="molecule type" value="Genomic_DNA"/>
</dbReference>
<accession>A0AAN8YR78</accession>
<name>A0AAN8YR78_9MAGN</name>
<protein>
    <submittedName>
        <fullName evidence="2">Uncharacterized protein</fullName>
    </submittedName>
</protein>
<reference evidence="2 3" key="1">
    <citation type="submission" date="2023-12" db="EMBL/GenBank/DDBJ databases">
        <title>A high-quality genome assembly for Dillenia turbinata (Dilleniales).</title>
        <authorList>
            <person name="Chanderbali A."/>
        </authorList>
    </citation>
    <scope>NUCLEOTIDE SEQUENCE [LARGE SCALE GENOMIC DNA]</scope>
    <source>
        <strain evidence="2">LSX21</strain>
        <tissue evidence="2">Leaf</tissue>
    </source>
</reference>
<dbReference type="AlphaFoldDB" id="A0AAN8YR78"/>
<evidence type="ECO:0000256" key="1">
    <source>
        <dbReference type="SAM" id="MobiDB-lite"/>
    </source>
</evidence>
<dbReference type="Proteomes" id="UP001370490">
    <property type="component" value="Unassembled WGS sequence"/>
</dbReference>
<gene>
    <name evidence="2" type="ORF">RJ641_024377</name>
</gene>
<sequence>MEDKVIEVEKKKLTSQCHSSHFTSPSSSPSASSSPAPTSFRRINIPSQYLIAEPVKAHPLVHVDDLRTFYVGFQICAIPLELPTGKRQKNTTSTSFSSSGSAFFNLLIVSTRKALRPLLHSSY</sequence>
<keyword evidence="3" id="KW-1185">Reference proteome</keyword>
<feature type="compositionally biased region" description="Low complexity" evidence="1">
    <location>
        <begin position="18"/>
        <end position="39"/>
    </location>
</feature>
<evidence type="ECO:0000313" key="2">
    <source>
        <dbReference type="EMBL" id="KAK6912284.1"/>
    </source>
</evidence>
<evidence type="ECO:0000313" key="3">
    <source>
        <dbReference type="Proteomes" id="UP001370490"/>
    </source>
</evidence>
<comment type="caution">
    <text evidence="2">The sequence shown here is derived from an EMBL/GenBank/DDBJ whole genome shotgun (WGS) entry which is preliminary data.</text>
</comment>
<feature type="region of interest" description="Disordered" evidence="1">
    <location>
        <begin position="10"/>
        <end position="39"/>
    </location>
</feature>
<organism evidence="2 3">
    <name type="scientific">Dillenia turbinata</name>
    <dbReference type="NCBI Taxonomy" id="194707"/>
    <lineage>
        <taxon>Eukaryota</taxon>
        <taxon>Viridiplantae</taxon>
        <taxon>Streptophyta</taxon>
        <taxon>Embryophyta</taxon>
        <taxon>Tracheophyta</taxon>
        <taxon>Spermatophyta</taxon>
        <taxon>Magnoliopsida</taxon>
        <taxon>eudicotyledons</taxon>
        <taxon>Gunneridae</taxon>
        <taxon>Pentapetalae</taxon>
        <taxon>Dilleniales</taxon>
        <taxon>Dilleniaceae</taxon>
        <taxon>Dillenia</taxon>
    </lineage>
</organism>
<proteinExistence type="predicted"/>